<evidence type="ECO:0000313" key="2">
    <source>
        <dbReference type="EMBL" id="KOO33698.1"/>
    </source>
</evidence>
<name>A0A0M0K5N6_9EUKA</name>
<dbReference type="AlphaFoldDB" id="A0A0M0K5N6"/>
<protein>
    <submittedName>
        <fullName evidence="2">Uncharacterized protein</fullName>
    </submittedName>
</protein>
<feature type="region of interest" description="Disordered" evidence="1">
    <location>
        <begin position="34"/>
        <end position="55"/>
    </location>
</feature>
<organism evidence="2 3">
    <name type="scientific">Chrysochromulina tobinii</name>
    <dbReference type="NCBI Taxonomy" id="1460289"/>
    <lineage>
        <taxon>Eukaryota</taxon>
        <taxon>Haptista</taxon>
        <taxon>Haptophyta</taxon>
        <taxon>Prymnesiophyceae</taxon>
        <taxon>Prymnesiales</taxon>
        <taxon>Chrysochromulinaceae</taxon>
        <taxon>Chrysochromulina</taxon>
    </lineage>
</organism>
<evidence type="ECO:0000256" key="1">
    <source>
        <dbReference type="SAM" id="MobiDB-lite"/>
    </source>
</evidence>
<reference evidence="3" key="1">
    <citation type="journal article" date="2015" name="PLoS Genet.">
        <title>Genome Sequence and Transcriptome Analyses of Chrysochromulina tobin: Metabolic Tools for Enhanced Algal Fitness in the Prominent Order Prymnesiales (Haptophyceae).</title>
        <authorList>
            <person name="Hovde B.T."/>
            <person name="Deodato C.R."/>
            <person name="Hunsperger H.M."/>
            <person name="Ryken S.A."/>
            <person name="Yost W."/>
            <person name="Jha R.K."/>
            <person name="Patterson J."/>
            <person name="Monnat R.J. Jr."/>
            <person name="Barlow S.B."/>
            <person name="Starkenburg S.R."/>
            <person name="Cattolico R.A."/>
        </authorList>
    </citation>
    <scope>NUCLEOTIDE SEQUENCE</scope>
    <source>
        <strain evidence="3">CCMP291</strain>
    </source>
</reference>
<accession>A0A0M0K5N6</accession>
<proteinExistence type="predicted"/>
<sequence>MLYPTLAAIRGANYLTLMSDKEIRSVVTEMEIDAKEFDAADDDDEPEDDENGEDEVEELVVAEAELGGQMEGVEGVEGAEAVEGLSTTWSMLCS</sequence>
<feature type="compositionally biased region" description="Acidic residues" evidence="1">
    <location>
        <begin position="39"/>
        <end position="55"/>
    </location>
</feature>
<keyword evidence="3" id="KW-1185">Reference proteome</keyword>
<evidence type="ECO:0000313" key="3">
    <source>
        <dbReference type="Proteomes" id="UP000037460"/>
    </source>
</evidence>
<comment type="caution">
    <text evidence="2">The sequence shown here is derived from an EMBL/GenBank/DDBJ whole genome shotgun (WGS) entry which is preliminary data.</text>
</comment>
<dbReference type="EMBL" id="JWZX01001450">
    <property type="protein sequence ID" value="KOO33698.1"/>
    <property type="molecule type" value="Genomic_DNA"/>
</dbReference>
<gene>
    <name evidence="2" type="ORF">Ctob_016289</name>
</gene>
<dbReference type="Proteomes" id="UP000037460">
    <property type="component" value="Unassembled WGS sequence"/>
</dbReference>